<dbReference type="AlphaFoldDB" id="A0AAQ4D937"/>
<protein>
    <recommendedName>
        <fullName evidence="14">TIR domain-containing protein</fullName>
    </recommendedName>
</protein>
<dbReference type="GO" id="GO:0038023">
    <property type="term" value="F:signaling receptor activity"/>
    <property type="evidence" value="ECO:0007669"/>
    <property type="project" value="TreeGrafter"/>
</dbReference>
<comment type="similarity">
    <text evidence="2">Belongs to the Toll-like receptor family.</text>
</comment>
<dbReference type="PANTHER" id="PTHR24365:SF530">
    <property type="entry name" value="MSTPROX-RELATED"/>
    <property type="match status" value="1"/>
</dbReference>
<reference evidence="15 16" key="1">
    <citation type="journal article" date="2023" name="Arcadia Sci">
        <title>De novo assembly of a long-read Amblyomma americanum tick genome.</title>
        <authorList>
            <person name="Chou S."/>
            <person name="Poskanzer K.E."/>
            <person name="Rollins M."/>
            <person name="Thuy-Boun P.S."/>
        </authorList>
    </citation>
    <scope>NUCLEOTIDE SEQUENCE [LARGE SCALE GENOMIC DNA]</scope>
    <source>
        <strain evidence="15">F_SG_1</strain>
        <tissue evidence="15">Salivary glands</tissue>
    </source>
</reference>
<dbReference type="GO" id="GO:0045087">
    <property type="term" value="P:innate immune response"/>
    <property type="evidence" value="ECO:0007669"/>
    <property type="project" value="UniProtKB-KW"/>
</dbReference>
<keyword evidence="11" id="KW-0675">Receptor</keyword>
<dbReference type="GO" id="GO:0007165">
    <property type="term" value="P:signal transduction"/>
    <property type="evidence" value="ECO:0007669"/>
    <property type="project" value="InterPro"/>
</dbReference>
<keyword evidence="4" id="KW-0433">Leucine-rich repeat</keyword>
<organism evidence="15 16">
    <name type="scientific">Amblyomma americanum</name>
    <name type="common">Lone star tick</name>
    <dbReference type="NCBI Taxonomy" id="6943"/>
    <lineage>
        <taxon>Eukaryota</taxon>
        <taxon>Metazoa</taxon>
        <taxon>Ecdysozoa</taxon>
        <taxon>Arthropoda</taxon>
        <taxon>Chelicerata</taxon>
        <taxon>Arachnida</taxon>
        <taxon>Acari</taxon>
        <taxon>Parasitiformes</taxon>
        <taxon>Ixodida</taxon>
        <taxon>Ixodoidea</taxon>
        <taxon>Ixodidae</taxon>
        <taxon>Amblyomminae</taxon>
        <taxon>Amblyomma</taxon>
    </lineage>
</organism>
<keyword evidence="9 13" id="KW-1133">Transmembrane helix</keyword>
<name>A0AAQ4D937_AMBAM</name>
<dbReference type="SUPFAM" id="SSF52058">
    <property type="entry name" value="L domain-like"/>
    <property type="match status" value="1"/>
</dbReference>
<evidence type="ECO:0000256" key="12">
    <source>
        <dbReference type="ARBA" id="ARBA00023180"/>
    </source>
</evidence>
<evidence type="ECO:0000256" key="9">
    <source>
        <dbReference type="ARBA" id="ARBA00022989"/>
    </source>
</evidence>
<evidence type="ECO:0000256" key="1">
    <source>
        <dbReference type="ARBA" id="ARBA00004479"/>
    </source>
</evidence>
<keyword evidence="7" id="KW-0677">Repeat</keyword>
<dbReference type="SMART" id="SM00369">
    <property type="entry name" value="LRR_TYP"/>
    <property type="match status" value="3"/>
</dbReference>
<dbReference type="Gene3D" id="3.80.10.10">
    <property type="entry name" value="Ribonuclease Inhibitor"/>
    <property type="match status" value="1"/>
</dbReference>
<dbReference type="PANTHER" id="PTHR24365">
    <property type="entry name" value="TOLL-LIKE RECEPTOR"/>
    <property type="match status" value="1"/>
</dbReference>
<accession>A0AAQ4D937</accession>
<dbReference type="FunFam" id="3.40.50.10140:FF:000001">
    <property type="entry name" value="Toll-like receptor 2"/>
    <property type="match status" value="1"/>
</dbReference>
<keyword evidence="8" id="KW-0391">Immunity</keyword>
<dbReference type="PRINTS" id="PR01537">
    <property type="entry name" value="INTRLKN1R1F"/>
</dbReference>
<dbReference type="InterPro" id="IPR032675">
    <property type="entry name" value="LRR_dom_sf"/>
</dbReference>
<evidence type="ECO:0000256" key="13">
    <source>
        <dbReference type="SAM" id="Phobius"/>
    </source>
</evidence>
<keyword evidence="5 13" id="KW-0812">Transmembrane</keyword>
<evidence type="ECO:0000256" key="3">
    <source>
        <dbReference type="ARBA" id="ARBA00022588"/>
    </source>
</evidence>
<dbReference type="InterPro" id="IPR003591">
    <property type="entry name" value="Leu-rich_rpt_typical-subtyp"/>
</dbReference>
<dbReference type="InterPro" id="IPR001611">
    <property type="entry name" value="Leu-rich_rpt"/>
</dbReference>
<evidence type="ECO:0000256" key="7">
    <source>
        <dbReference type="ARBA" id="ARBA00022737"/>
    </source>
</evidence>
<keyword evidence="3" id="KW-0399">Innate immunity</keyword>
<evidence type="ECO:0000256" key="8">
    <source>
        <dbReference type="ARBA" id="ARBA00022859"/>
    </source>
</evidence>
<proteinExistence type="inferred from homology"/>
<evidence type="ECO:0000256" key="6">
    <source>
        <dbReference type="ARBA" id="ARBA00022729"/>
    </source>
</evidence>
<dbReference type="SUPFAM" id="SSF52200">
    <property type="entry name" value="Toll/Interleukin receptor TIR domain"/>
    <property type="match status" value="1"/>
</dbReference>
<dbReference type="SMART" id="SM00255">
    <property type="entry name" value="TIR"/>
    <property type="match status" value="1"/>
</dbReference>
<dbReference type="Pfam" id="PF01582">
    <property type="entry name" value="TIR"/>
    <property type="match status" value="1"/>
</dbReference>
<feature type="domain" description="TIR" evidence="14">
    <location>
        <begin position="368"/>
        <end position="512"/>
    </location>
</feature>
<keyword evidence="6" id="KW-0732">Signal</keyword>
<dbReference type="InterPro" id="IPR000157">
    <property type="entry name" value="TIR_dom"/>
</dbReference>
<sequence length="572" mass="65240">MTGNDSYCSLAVLGVAPVNAATVRRDVKGARQTSQFPGSPIGSRNRRSVSRRVVLALRVSAPLLDTEHLNVLALAVTNPQVLAQAENAGTPLYFLKDRAFCNFPLLESLNLQRCSLRAMYGSPFICLTRLRRLKLKNNELTTIKNETFQGLVSLTSLKLTKNKIVFYDATPVFAPLVNLDVLHLGENMIEVLFPELFVSLPVSKLTLAINYISEWSAPIFSSMTNLSNLRLDGNKLRALDESMYNDIANLTNVRICYNPWDCTDCNIKYVALFLLEAANNHCCVDCVVCSAKGSLSNVLVMDAAPGTEQACLPPDYYVIVGVPSIMLLLVGSVTGYAVYTNRWYIRYFLLFLRVKVKAYRRLRSGDRFLWDAFVSYHSSDADWVREHIVPTLESTVDRFRLCVAERDFIPGLPIAENVCRGISQSRKSLFVLSRQFAESRWCMFELTLAQHRLFESDRENQMVFIRREQMDESALCPLLSYLFRTKTYVQAPPEDADENVRDYFWLQVRAALELLRKIVKLLWATVNDDKKPDDKVYLKYDRLAINQEVYAWDEKKNQRWSKPIPVIPILTQ</sequence>
<dbReference type="PROSITE" id="PS50104">
    <property type="entry name" value="TIR"/>
    <property type="match status" value="1"/>
</dbReference>
<dbReference type="Pfam" id="PF13855">
    <property type="entry name" value="LRR_8"/>
    <property type="match status" value="1"/>
</dbReference>
<comment type="caution">
    <text evidence="15">The sequence shown here is derived from an EMBL/GenBank/DDBJ whole genome shotgun (WGS) entry which is preliminary data.</text>
</comment>
<dbReference type="Proteomes" id="UP001321473">
    <property type="component" value="Unassembled WGS sequence"/>
</dbReference>
<dbReference type="EMBL" id="JARKHS020033535">
    <property type="protein sequence ID" value="KAK8758977.1"/>
    <property type="molecule type" value="Genomic_DNA"/>
</dbReference>
<evidence type="ECO:0000256" key="10">
    <source>
        <dbReference type="ARBA" id="ARBA00023136"/>
    </source>
</evidence>
<evidence type="ECO:0000313" key="15">
    <source>
        <dbReference type="EMBL" id="KAK8758977.1"/>
    </source>
</evidence>
<evidence type="ECO:0000256" key="5">
    <source>
        <dbReference type="ARBA" id="ARBA00022692"/>
    </source>
</evidence>
<keyword evidence="16" id="KW-1185">Reference proteome</keyword>
<feature type="transmembrane region" description="Helical" evidence="13">
    <location>
        <begin position="316"/>
        <end position="339"/>
    </location>
</feature>
<comment type="subcellular location">
    <subcellularLocation>
        <location evidence="1">Membrane</location>
        <topology evidence="1">Single-pass type I membrane protein</topology>
    </subcellularLocation>
</comment>
<dbReference type="InterPro" id="IPR035897">
    <property type="entry name" value="Toll_tir_struct_dom_sf"/>
</dbReference>
<keyword evidence="10 13" id="KW-0472">Membrane</keyword>
<evidence type="ECO:0000256" key="2">
    <source>
        <dbReference type="ARBA" id="ARBA00009634"/>
    </source>
</evidence>
<evidence type="ECO:0000259" key="14">
    <source>
        <dbReference type="PROSITE" id="PS50104"/>
    </source>
</evidence>
<dbReference type="GO" id="GO:0005886">
    <property type="term" value="C:plasma membrane"/>
    <property type="evidence" value="ECO:0007669"/>
    <property type="project" value="TreeGrafter"/>
</dbReference>
<gene>
    <name evidence="15" type="ORF">V5799_003391</name>
</gene>
<keyword evidence="12" id="KW-0325">Glycoprotein</keyword>
<evidence type="ECO:0000256" key="4">
    <source>
        <dbReference type="ARBA" id="ARBA00022614"/>
    </source>
</evidence>
<dbReference type="Gene3D" id="3.40.50.10140">
    <property type="entry name" value="Toll/interleukin-1 receptor homology (TIR) domain"/>
    <property type="match status" value="1"/>
</dbReference>
<evidence type="ECO:0000313" key="16">
    <source>
        <dbReference type="Proteomes" id="UP001321473"/>
    </source>
</evidence>
<evidence type="ECO:0000256" key="11">
    <source>
        <dbReference type="ARBA" id="ARBA00023170"/>
    </source>
</evidence>